<protein>
    <submittedName>
        <fullName evidence="2">Uncharacterized protein</fullName>
    </submittedName>
</protein>
<name>A0A6A3Q0L6_9STRA</name>
<evidence type="ECO:0000313" key="1">
    <source>
        <dbReference type="EMBL" id="KAE8920855.1"/>
    </source>
</evidence>
<evidence type="ECO:0000313" key="2">
    <source>
        <dbReference type="EMBL" id="KAE9066465.1"/>
    </source>
</evidence>
<dbReference type="Proteomes" id="UP000441208">
    <property type="component" value="Unassembled WGS sequence"/>
</dbReference>
<proteinExistence type="predicted"/>
<reference evidence="3 4" key="1">
    <citation type="submission" date="2018-08" db="EMBL/GenBank/DDBJ databases">
        <title>Genomic investigation of the strawberry pathogen Phytophthora fragariae indicates pathogenicity is determined by transcriptional variation in three key races.</title>
        <authorList>
            <person name="Adams T.M."/>
            <person name="Armitage A.D."/>
            <person name="Sobczyk M.K."/>
            <person name="Bates H.J."/>
            <person name="Dunwell J.M."/>
            <person name="Nellist C.F."/>
            <person name="Harrison R.J."/>
        </authorList>
    </citation>
    <scope>NUCLEOTIDE SEQUENCE [LARGE SCALE GENOMIC DNA]</scope>
    <source>
        <strain evidence="2 4">NOV-71</strain>
        <strain evidence="1 3">NOV-9</strain>
    </source>
</reference>
<dbReference type="Proteomes" id="UP000429523">
    <property type="component" value="Unassembled WGS sequence"/>
</dbReference>
<evidence type="ECO:0000313" key="3">
    <source>
        <dbReference type="Proteomes" id="UP000429523"/>
    </source>
</evidence>
<accession>A0A6A3Q0L6</accession>
<dbReference type="EMBL" id="QXFZ01003923">
    <property type="protein sequence ID" value="KAE9066465.1"/>
    <property type="molecule type" value="Genomic_DNA"/>
</dbReference>
<sequence length="95" mass="10968">MAVWLGNDGGGYTHVGPYAYRLLILQRKLRLLHLLAWVPERSVTIVHQLRASVRKRGDDAGERRFVGGDELYRDHVCVNRLEPIYRLVMHTKKCG</sequence>
<dbReference type="AlphaFoldDB" id="A0A6A3Q0L6"/>
<gene>
    <name evidence="2" type="ORF">PF007_g28458</name>
    <name evidence="1" type="ORF">PF009_g28856</name>
</gene>
<organism evidence="2 4">
    <name type="scientific">Phytophthora fragariae</name>
    <dbReference type="NCBI Taxonomy" id="53985"/>
    <lineage>
        <taxon>Eukaryota</taxon>
        <taxon>Sar</taxon>
        <taxon>Stramenopiles</taxon>
        <taxon>Oomycota</taxon>
        <taxon>Peronosporomycetes</taxon>
        <taxon>Peronosporales</taxon>
        <taxon>Peronosporaceae</taxon>
        <taxon>Phytophthora</taxon>
    </lineage>
</organism>
<dbReference type="EMBL" id="QXGF01003780">
    <property type="protein sequence ID" value="KAE8920855.1"/>
    <property type="molecule type" value="Genomic_DNA"/>
</dbReference>
<comment type="caution">
    <text evidence="2">The sequence shown here is derived from an EMBL/GenBank/DDBJ whole genome shotgun (WGS) entry which is preliminary data.</text>
</comment>
<evidence type="ECO:0000313" key="4">
    <source>
        <dbReference type="Proteomes" id="UP000441208"/>
    </source>
</evidence>